<keyword evidence="2" id="KW-1185">Reference proteome</keyword>
<dbReference type="AlphaFoldDB" id="A0A847RXZ3"/>
<name>A0A847RXZ3_9BACT</name>
<dbReference type="EMBL" id="JABAIA010000003">
    <property type="protein sequence ID" value="NLR67932.1"/>
    <property type="molecule type" value="Genomic_DNA"/>
</dbReference>
<dbReference type="Proteomes" id="UP000570474">
    <property type="component" value="Unassembled WGS sequence"/>
</dbReference>
<evidence type="ECO:0000313" key="1">
    <source>
        <dbReference type="EMBL" id="NLR67932.1"/>
    </source>
</evidence>
<proteinExistence type="predicted"/>
<gene>
    <name evidence="1" type="ORF">HGH92_26745</name>
</gene>
<organism evidence="1 2">
    <name type="scientific">Chitinophaga varians</name>
    <dbReference type="NCBI Taxonomy" id="2202339"/>
    <lineage>
        <taxon>Bacteria</taxon>
        <taxon>Pseudomonadati</taxon>
        <taxon>Bacteroidota</taxon>
        <taxon>Chitinophagia</taxon>
        <taxon>Chitinophagales</taxon>
        <taxon>Chitinophagaceae</taxon>
        <taxon>Chitinophaga</taxon>
    </lineage>
</organism>
<protein>
    <submittedName>
        <fullName evidence="1">Uncharacterized protein</fullName>
    </submittedName>
</protein>
<dbReference type="RefSeq" id="WP_168873873.1">
    <property type="nucleotide sequence ID" value="NZ_JABAIA010000003.1"/>
</dbReference>
<evidence type="ECO:0000313" key="2">
    <source>
        <dbReference type="Proteomes" id="UP000570474"/>
    </source>
</evidence>
<sequence>MHSPLNTADTYGFDISYLLVSQNGIPATSFKAGVPLTISWESTGTYFRLFAGGQSQAVYEGTQTTATLSNITVDTTFTLEASVPGSGKLYKSVTIYISNPTLTPNSIKVTTVHTVNKDLTANNNAAFNQLNVNGQLVFPDSHDPSLQINGYLNTGCAITVLKDTNIQGTATINDLTINSNIRVNGNFNNKNGTQVTHLDAAGLNAANTTTQKLEIAQSLNAVDGSVSMLTTGNTVYQGGENTTKKITAKTDGYLLVYLPTSPPGYAIMTLDIYGYKFQLMGNFVLSDTTIPNSNTLFLPISNGTPFTFTIHHYLYKPIFTINWYPIGTAASVADTYEIIDIPTDTTKTPQFDIAALQATRLETATAFLENIERTCDKTIDAPIKQILVEKLLALTWAPTPVL</sequence>
<comment type="caution">
    <text evidence="1">The sequence shown here is derived from an EMBL/GenBank/DDBJ whole genome shotgun (WGS) entry which is preliminary data.</text>
</comment>
<reference evidence="1 2" key="1">
    <citation type="submission" date="2020-04" db="EMBL/GenBank/DDBJ databases">
        <authorList>
            <person name="Yin C."/>
        </authorList>
    </citation>
    <scope>NUCLEOTIDE SEQUENCE [LARGE SCALE GENOMIC DNA]</scope>
    <source>
        <strain evidence="1 2">Ae27</strain>
    </source>
</reference>
<accession>A0A847RXZ3</accession>